<evidence type="ECO:0000256" key="1">
    <source>
        <dbReference type="ARBA" id="ARBA00010928"/>
    </source>
</evidence>
<feature type="domain" description="GFO/IDH/MocA-like oxidoreductase" evidence="8">
    <location>
        <begin position="157"/>
        <end position="254"/>
    </location>
</feature>
<dbReference type="EC" id="1.1.1.179" evidence="3"/>
<keyword evidence="10" id="KW-1185">Reference proteome</keyword>
<comment type="similarity">
    <text evidence="1">Belongs to the Gfo/Idh/MocA family.</text>
</comment>
<keyword evidence="2" id="KW-0560">Oxidoreductase</keyword>
<dbReference type="InterPro" id="IPR000683">
    <property type="entry name" value="Gfo/Idh/MocA-like_OxRdtase_N"/>
</dbReference>
<dbReference type="InterPro" id="IPR055170">
    <property type="entry name" value="GFO_IDH_MocA-like_dom"/>
</dbReference>
<dbReference type="OrthoDB" id="64915at2759"/>
<evidence type="ECO:0000259" key="7">
    <source>
        <dbReference type="Pfam" id="PF01408"/>
    </source>
</evidence>
<proteinExistence type="inferred from homology"/>
<dbReference type="Proteomes" id="UP000305067">
    <property type="component" value="Unassembled WGS sequence"/>
</dbReference>
<dbReference type="GO" id="GO:0047837">
    <property type="term" value="F:D-xylose 1-dehydrogenase (NADP+) activity"/>
    <property type="evidence" value="ECO:0007669"/>
    <property type="project" value="UniProtKB-EC"/>
</dbReference>
<gene>
    <name evidence="9" type="ORF">BDV98DRAFT_550137</name>
</gene>
<evidence type="ECO:0000256" key="5">
    <source>
        <dbReference type="ARBA" id="ARBA00049233"/>
    </source>
</evidence>
<feature type="region of interest" description="Disordered" evidence="6">
    <location>
        <begin position="217"/>
        <end position="245"/>
    </location>
</feature>
<evidence type="ECO:0000259" key="8">
    <source>
        <dbReference type="Pfam" id="PF22725"/>
    </source>
</evidence>
<reference evidence="9 10" key="1">
    <citation type="journal article" date="2019" name="Nat. Ecol. Evol.">
        <title>Megaphylogeny resolves global patterns of mushroom evolution.</title>
        <authorList>
            <person name="Varga T."/>
            <person name="Krizsan K."/>
            <person name="Foldi C."/>
            <person name="Dima B."/>
            <person name="Sanchez-Garcia M."/>
            <person name="Sanchez-Ramirez S."/>
            <person name="Szollosi G.J."/>
            <person name="Szarkandi J.G."/>
            <person name="Papp V."/>
            <person name="Albert L."/>
            <person name="Andreopoulos W."/>
            <person name="Angelini C."/>
            <person name="Antonin V."/>
            <person name="Barry K.W."/>
            <person name="Bougher N.L."/>
            <person name="Buchanan P."/>
            <person name="Buyck B."/>
            <person name="Bense V."/>
            <person name="Catcheside P."/>
            <person name="Chovatia M."/>
            <person name="Cooper J."/>
            <person name="Damon W."/>
            <person name="Desjardin D."/>
            <person name="Finy P."/>
            <person name="Geml J."/>
            <person name="Haridas S."/>
            <person name="Hughes K."/>
            <person name="Justo A."/>
            <person name="Karasinski D."/>
            <person name="Kautmanova I."/>
            <person name="Kiss B."/>
            <person name="Kocsube S."/>
            <person name="Kotiranta H."/>
            <person name="LaButti K.M."/>
            <person name="Lechner B.E."/>
            <person name="Liimatainen K."/>
            <person name="Lipzen A."/>
            <person name="Lukacs Z."/>
            <person name="Mihaltcheva S."/>
            <person name="Morgado L.N."/>
            <person name="Niskanen T."/>
            <person name="Noordeloos M.E."/>
            <person name="Ohm R.A."/>
            <person name="Ortiz-Santana B."/>
            <person name="Ovrebo C."/>
            <person name="Racz N."/>
            <person name="Riley R."/>
            <person name="Savchenko A."/>
            <person name="Shiryaev A."/>
            <person name="Soop K."/>
            <person name="Spirin V."/>
            <person name="Szebenyi C."/>
            <person name="Tomsovsky M."/>
            <person name="Tulloss R.E."/>
            <person name="Uehling J."/>
            <person name="Grigoriev I.V."/>
            <person name="Vagvolgyi C."/>
            <person name="Papp T."/>
            <person name="Martin F.M."/>
            <person name="Miettinen O."/>
            <person name="Hibbett D.S."/>
            <person name="Nagy L.G."/>
        </authorList>
    </citation>
    <scope>NUCLEOTIDE SEQUENCE [LARGE SCALE GENOMIC DNA]</scope>
    <source>
        <strain evidence="9 10">CBS 309.79</strain>
    </source>
</reference>
<evidence type="ECO:0000256" key="2">
    <source>
        <dbReference type="ARBA" id="ARBA00023002"/>
    </source>
</evidence>
<evidence type="ECO:0000313" key="10">
    <source>
        <dbReference type="Proteomes" id="UP000305067"/>
    </source>
</evidence>
<dbReference type="Pfam" id="PF01408">
    <property type="entry name" value="GFO_IDH_MocA"/>
    <property type="match status" value="1"/>
</dbReference>
<evidence type="ECO:0000256" key="6">
    <source>
        <dbReference type="SAM" id="MobiDB-lite"/>
    </source>
</evidence>
<dbReference type="InterPro" id="IPR036291">
    <property type="entry name" value="NAD(P)-bd_dom_sf"/>
</dbReference>
<feature type="compositionally biased region" description="Low complexity" evidence="6">
    <location>
        <begin position="224"/>
        <end position="237"/>
    </location>
</feature>
<name>A0A5C3QGN3_9AGAR</name>
<protein>
    <recommendedName>
        <fullName evidence="3">D-xylose 1-dehydrogenase (NADP(+), D-xylono-1,5-lactone-forming)</fullName>
        <ecNumber evidence="3">1.1.1.179</ecNumber>
    </recommendedName>
    <alternativeName>
        <fullName evidence="4">D-xylose-NADP dehydrogenase</fullName>
    </alternativeName>
</protein>
<dbReference type="AlphaFoldDB" id="A0A5C3QGN3"/>
<dbReference type="SUPFAM" id="SSF55347">
    <property type="entry name" value="Glyceraldehyde-3-phosphate dehydrogenase-like, C-terminal domain"/>
    <property type="match status" value="1"/>
</dbReference>
<organism evidence="9 10">
    <name type="scientific">Pterulicium gracile</name>
    <dbReference type="NCBI Taxonomy" id="1884261"/>
    <lineage>
        <taxon>Eukaryota</taxon>
        <taxon>Fungi</taxon>
        <taxon>Dikarya</taxon>
        <taxon>Basidiomycota</taxon>
        <taxon>Agaricomycotina</taxon>
        <taxon>Agaricomycetes</taxon>
        <taxon>Agaricomycetidae</taxon>
        <taxon>Agaricales</taxon>
        <taxon>Pleurotineae</taxon>
        <taxon>Pterulaceae</taxon>
        <taxon>Pterulicium</taxon>
    </lineage>
</organism>
<evidence type="ECO:0000256" key="4">
    <source>
        <dbReference type="ARBA" id="ARBA00042988"/>
    </source>
</evidence>
<dbReference type="PANTHER" id="PTHR22604">
    <property type="entry name" value="OXIDOREDUCTASES"/>
    <property type="match status" value="1"/>
</dbReference>
<dbReference type="EMBL" id="ML178829">
    <property type="protein sequence ID" value="TFL00290.1"/>
    <property type="molecule type" value="Genomic_DNA"/>
</dbReference>
<dbReference type="Pfam" id="PF22725">
    <property type="entry name" value="GFO_IDH_MocA_C3"/>
    <property type="match status" value="1"/>
</dbReference>
<dbReference type="InterPro" id="IPR050984">
    <property type="entry name" value="Gfo/Idh/MocA_domain"/>
</dbReference>
<dbReference type="GO" id="GO:0000166">
    <property type="term" value="F:nucleotide binding"/>
    <property type="evidence" value="ECO:0007669"/>
    <property type="project" value="InterPro"/>
</dbReference>
<dbReference type="Gene3D" id="3.30.360.10">
    <property type="entry name" value="Dihydrodipicolinate Reductase, domain 2"/>
    <property type="match status" value="1"/>
</dbReference>
<feature type="domain" description="Gfo/Idh/MocA-like oxidoreductase N-terminal" evidence="7">
    <location>
        <begin position="24"/>
        <end position="144"/>
    </location>
</feature>
<sequence>MSALLRLYQYLYPPSTPTKVDGALRFGILGAATIAPPALTQPALSHPEVIVRAVAARNLNKAKAFALKHNIPHAYGGPDGYQDLIDDPEIDAIYNPLPNGLHYEWTMKALSAGKHVLLEKPAATTVTDTRAMFALAKKKNLVLLEAFHYRFHPANIRLKAILDSGELGAVKSVDAFFCTPKGIHGNDDIRFNYALGGGALMDTGCYSVSAVRHFTSNSHTHPTQSSIASAQSAPASPKNSKVDESTTAHVFLPSTSGTPSTNNTDASISASITCSCSHPWKYGIIPLTMPRITLELEGGRVDLSAFVMPTLYHSLTVSKGKSARTEKVYSFADFPEGREGRNGEAWWTTYRYQLEAFVDRVKGRESSTGVWVEEEESVANMAWIEAIYEKAGLGGRLPSTYVHHE</sequence>
<comment type="catalytic activity">
    <reaction evidence="5">
        <text>D-xylose + NADP(+) = D-xylono-1,5-lactone + NADPH + H(+)</text>
        <dbReference type="Rhea" id="RHEA:22000"/>
        <dbReference type="ChEBI" id="CHEBI:15378"/>
        <dbReference type="ChEBI" id="CHEBI:15867"/>
        <dbReference type="ChEBI" id="CHEBI:53455"/>
        <dbReference type="ChEBI" id="CHEBI:57783"/>
        <dbReference type="ChEBI" id="CHEBI:58349"/>
        <dbReference type="EC" id="1.1.1.179"/>
    </reaction>
</comment>
<accession>A0A5C3QGN3</accession>
<dbReference type="PANTHER" id="PTHR22604:SF105">
    <property type="entry name" value="TRANS-1,2-DIHYDROBENZENE-1,2-DIOL DEHYDROGENASE"/>
    <property type="match status" value="1"/>
</dbReference>
<dbReference type="SUPFAM" id="SSF51735">
    <property type="entry name" value="NAD(P)-binding Rossmann-fold domains"/>
    <property type="match status" value="1"/>
</dbReference>
<dbReference type="STRING" id="1884261.A0A5C3QGN3"/>
<evidence type="ECO:0000256" key="3">
    <source>
        <dbReference type="ARBA" id="ARBA00038984"/>
    </source>
</evidence>
<dbReference type="Gene3D" id="3.40.50.720">
    <property type="entry name" value="NAD(P)-binding Rossmann-like Domain"/>
    <property type="match status" value="1"/>
</dbReference>
<evidence type="ECO:0000313" key="9">
    <source>
        <dbReference type="EMBL" id="TFL00290.1"/>
    </source>
</evidence>